<dbReference type="SUPFAM" id="SSF81321">
    <property type="entry name" value="Family A G protein-coupled receptor-like"/>
    <property type="match status" value="1"/>
</dbReference>
<evidence type="ECO:0000256" key="4">
    <source>
        <dbReference type="ARBA" id="ARBA00022989"/>
    </source>
</evidence>
<keyword evidence="2" id="KW-1003">Cell membrane</keyword>
<dbReference type="InterPro" id="IPR000276">
    <property type="entry name" value="GPCR_Rhodpsn"/>
</dbReference>
<dbReference type="CDD" id="cd00637">
    <property type="entry name" value="7tm_classA_rhodopsin-like"/>
    <property type="match status" value="1"/>
</dbReference>
<keyword evidence="3" id="KW-0812">Transmembrane</keyword>
<evidence type="ECO:0000256" key="5">
    <source>
        <dbReference type="ARBA" id="ARBA00023136"/>
    </source>
</evidence>
<name>A0A6S7HJE5_PARCT</name>
<dbReference type="PANTHER" id="PTHR22750">
    <property type="entry name" value="G-PROTEIN COUPLED RECEPTOR"/>
    <property type="match status" value="1"/>
</dbReference>
<protein>
    <submittedName>
        <fullName evidence="6">Melanocyte-stimulating hormone receptor-like</fullName>
    </submittedName>
</protein>
<comment type="caution">
    <text evidence="6">The sequence shown here is derived from an EMBL/GenBank/DDBJ whole genome shotgun (WGS) entry which is preliminary data.</text>
</comment>
<keyword evidence="7" id="KW-1185">Reference proteome</keyword>
<dbReference type="PROSITE" id="PS50262">
    <property type="entry name" value="G_PROTEIN_RECEP_F1_2"/>
    <property type="match status" value="1"/>
</dbReference>
<evidence type="ECO:0000313" key="7">
    <source>
        <dbReference type="Proteomes" id="UP001152795"/>
    </source>
</evidence>
<dbReference type="Proteomes" id="UP001152795">
    <property type="component" value="Unassembled WGS sequence"/>
</dbReference>
<organism evidence="6 7">
    <name type="scientific">Paramuricea clavata</name>
    <name type="common">Red gorgonian</name>
    <name type="synonym">Violescent sea-whip</name>
    <dbReference type="NCBI Taxonomy" id="317549"/>
    <lineage>
        <taxon>Eukaryota</taxon>
        <taxon>Metazoa</taxon>
        <taxon>Cnidaria</taxon>
        <taxon>Anthozoa</taxon>
        <taxon>Octocorallia</taxon>
        <taxon>Malacalcyonacea</taxon>
        <taxon>Plexauridae</taxon>
        <taxon>Paramuricea</taxon>
    </lineage>
</organism>
<evidence type="ECO:0000256" key="2">
    <source>
        <dbReference type="ARBA" id="ARBA00022475"/>
    </source>
</evidence>
<evidence type="ECO:0000313" key="6">
    <source>
        <dbReference type="EMBL" id="CAB4005294.1"/>
    </source>
</evidence>
<keyword evidence="4" id="KW-1133">Transmembrane helix</keyword>
<reference evidence="6" key="1">
    <citation type="submission" date="2020-04" db="EMBL/GenBank/DDBJ databases">
        <authorList>
            <person name="Alioto T."/>
            <person name="Alioto T."/>
            <person name="Gomez Garrido J."/>
        </authorList>
    </citation>
    <scope>NUCLEOTIDE SEQUENCE</scope>
    <source>
        <strain evidence="6">A484AB</strain>
    </source>
</reference>
<proteinExistence type="predicted"/>
<keyword evidence="5" id="KW-0472">Membrane</keyword>
<dbReference type="GO" id="GO:0004930">
    <property type="term" value="F:G protein-coupled receptor activity"/>
    <property type="evidence" value="ECO:0007669"/>
    <property type="project" value="InterPro"/>
</dbReference>
<dbReference type="OrthoDB" id="5971532at2759"/>
<dbReference type="PROSITE" id="PS00237">
    <property type="entry name" value="G_PROTEIN_RECEP_F1_1"/>
    <property type="match status" value="1"/>
</dbReference>
<keyword evidence="6" id="KW-0675">Receptor</keyword>
<dbReference type="Pfam" id="PF00001">
    <property type="entry name" value="7tm_1"/>
    <property type="match status" value="1"/>
</dbReference>
<dbReference type="EMBL" id="CACRXK020005155">
    <property type="protein sequence ID" value="CAB4005294.1"/>
    <property type="molecule type" value="Genomic_DNA"/>
</dbReference>
<dbReference type="Gene3D" id="1.20.1070.10">
    <property type="entry name" value="Rhodopsin 7-helix transmembrane proteins"/>
    <property type="match status" value="1"/>
</dbReference>
<dbReference type="AlphaFoldDB" id="A0A6S7HJE5"/>
<sequence>MDNSSEPDDGDKFWETCYFYTDKLRMITGFPSNVYYINYISVLICNILLTVLTIFLNSVTILAYIRSTQLQSKKSYFLIMLLSVNDLLVGVFGNTSFILVLAMEIIGHPKCEISIAFQFLAFYTAAMSIMTLFGLNIERYLSILYPFYHRTKVTKSRLLKMVVGFWFFIVTLRLSQLAFGKIINTTISIVLVFVAFVTLYIYVRICIAIRRRPRVAETREREGRGTE</sequence>
<evidence type="ECO:0000256" key="1">
    <source>
        <dbReference type="ARBA" id="ARBA00004651"/>
    </source>
</evidence>
<feature type="non-terminal residue" evidence="6">
    <location>
        <position position="227"/>
    </location>
</feature>
<accession>A0A6S7HJE5</accession>
<dbReference type="GO" id="GO:0005886">
    <property type="term" value="C:plasma membrane"/>
    <property type="evidence" value="ECO:0007669"/>
    <property type="project" value="UniProtKB-SubCell"/>
</dbReference>
<dbReference type="InterPro" id="IPR017452">
    <property type="entry name" value="GPCR_Rhodpsn_7TM"/>
</dbReference>
<evidence type="ECO:0000256" key="3">
    <source>
        <dbReference type="ARBA" id="ARBA00022692"/>
    </source>
</evidence>
<comment type="subcellular location">
    <subcellularLocation>
        <location evidence="1">Cell membrane</location>
        <topology evidence="1">Multi-pass membrane protein</topology>
    </subcellularLocation>
</comment>
<gene>
    <name evidence="6" type="ORF">PACLA_8A003407</name>
</gene>